<dbReference type="InterPro" id="IPR058530">
    <property type="entry name" value="Baseplate_J-like_C"/>
</dbReference>
<keyword evidence="4" id="KW-1185">Reference proteome</keyword>
<dbReference type="PANTHER" id="PTHR35862:SF1">
    <property type="entry name" value="FELS-2 PROPHAGE PROTEIN"/>
    <property type="match status" value="1"/>
</dbReference>
<evidence type="ECO:0000259" key="2">
    <source>
        <dbReference type="Pfam" id="PF26079"/>
    </source>
</evidence>
<organism evidence="3 4">
    <name type="scientific">Paracoccus aerius</name>
    <dbReference type="NCBI Taxonomy" id="1915382"/>
    <lineage>
        <taxon>Bacteria</taxon>
        <taxon>Pseudomonadati</taxon>
        <taxon>Pseudomonadota</taxon>
        <taxon>Alphaproteobacteria</taxon>
        <taxon>Rhodobacterales</taxon>
        <taxon>Paracoccaceae</taxon>
        <taxon>Paracoccus</taxon>
    </lineage>
</organism>
<dbReference type="EMBL" id="JAESHT010000034">
    <property type="protein sequence ID" value="MBL3675602.1"/>
    <property type="molecule type" value="Genomic_DNA"/>
</dbReference>
<gene>
    <name evidence="3" type="ORF">JL111_19215</name>
</gene>
<dbReference type="InterPro" id="IPR052726">
    <property type="entry name" value="Phage_Baseplate_Hub"/>
</dbReference>
<name>A0ABS1SA34_9RHOB</name>
<dbReference type="InterPro" id="IPR014507">
    <property type="entry name" value="Baseplate_assembly_J_pred"/>
</dbReference>
<feature type="domain" description="Baseplate J-like central" evidence="1">
    <location>
        <begin position="134"/>
        <end position="204"/>
    </location>
</feature>
<dbReference type="PIRSF" id="PIRSF020481">
    <property type="entry name" value="BAP"/>
    <property type="match status" value="1"/>
</dbReference>
<evidence type="ECO:0000313" key="3">
    <source>
        <dbReference type="EMBL" id="MBL3675602.1"/>
    </source>
</evidence>
<evidence type="ECO:0000313" key="4">
    <source>
        <dbReference type="Proteomes" id="UP000644749"/>
    </source>
</evidence>
<feature type="domain" description="Baseplate J-like C-terminal" evidence="2">
    <location>
        <begin position="211"/>
        <end position="291"/>
    </location>
</feature>
<sequence length="294" mass="30740">MSRYVAIDLNQLPFPDIIGPLAYENILAQLKADVIALAPSLAPALAVEGDPVQAVLQAIAYRALVHEARFNDIARSAFLSTATGADLDNLVAEYGVQRMVVEPANLDAVPPVPAVMETDAELRNRAQIALESFSTSGPRGAYEYHALSADAQVLDAGVTSPAPGQVQVVVLGRSGVPASTVTDAVSNALNAEEVRPLCDTVIVLPAELVSYDIEAVLTFQSGPGSEATLLDAAAAVQEYTERQRKIGATIHRSALFAALHRPGVEAVNLISPAADVTTTDLQAPWAGAIDITAA</sequence>
<protein>
    <submittedName>
        <fullName evidence="3">Baseplate J/gp47 family protein</fullName>
    </submittedName>
</protein>
<proteinExistence type="predicted"/>
<reference evidence="3 4" key="1">
    <citation type="submission" date="2021-01" db="EMBL/GenBank/DDBJ databases">
        <title>011410 draft genome.</title>
        <authorList>
            <person name="Lang L."/>
        </authorList>
    </citation>
    <scope>NUCLEOTIDE SEQUENCE [LARGE SCALE GENOMIC DNA]</scope>
    <source>
        <strain evidence="3 4">KCTC 42845</strain>
    </source>
</reference>
<comment type="caution">
    <text evidence="3">The sequence shown here is derived from an EMBL/GenBank/DDBJ whole genome shotgun (WGS) entry which is preliminary data.</text>
</comment>
<dbReference type="InterPro" id="IPR058531">
    <property type="entry name" value="Baseplate_J_M"/>
</dbReference>
<accession>A0ABS1SA34</accession>
<dbReference type="PANTHER" id="PTHR35862">
    <property type="entry name" value="FELS-2 PROPHAGE PROTEIN"/>
    <property type="match status" value="1"/>
</dbReference>
<dbReference type="RefSeq" id="WP_191312947.1">
    <property type="nucleotide sequence ID" value="NZ_BNCL01000035.1"/>
</dbReference>
<dbReference type="Proteomes" id="UP000644749">
    <property type="component" value="Unassembled WGS sequence"/>
</dbReference>
<evidence type="ECO:0000259" key="1">
    <source>
        <dbReference type="Pfam" id="PF26078"/>
    </source>
</evidence>
<dbReference type="Pfam" id="PF26078">
    <property type="entry name" value="Baseplate_J_M"/>
    <property type="match status" value="1"/>
</dbReference>
<dbReference type="Pfam" id="PF26079">
    <property type="entry name" value="Baseplate_J_C"/>
    <property type="match status" value="1"/>
</dbReference>